<feature type="transmembrane region" description="Helical" evidence="9">
    <location>
        <begin position="106"/>
        <end position="129"/>
    </location>
</feature>
<dbReference type="PANTHER" id="PTHR30614">
    <property type="entry name" value="MEMBRANE COMPONENT OF AMINO ACID ABC TRANSPORTER"/>
    <property type="match status" value="1"/>
</dbReference>
<keyword evidence="12" id="KW-1185">Reference proteome</keyword>
<feature type="transmembrane region" description="Helical" evidence="9">
    <location>
        <begin position="37"/>
        <end position="61"/>
    </location>
</feature>
<dbReference type="NCBIfam" id="TIGR01726">
    <property type="entry name" value="HEQRo_perm_3TM"/>
    <property type="match status" value="1"/>
</dbReference>
<keyword evidence="5 9" id="KW-0812">Transmembrane</keyword>
<dbReference type="SUPFAM" id="SSF161098">
    <property type="entry name" value="MetI-like"/>
    <property type="match status" value="1"/>
</dbReference>
<comment type="caution">
    <text evidence="11">The sequence shown here is derived from an EMBL/GenBank/DDBJ whole genome shotgun (WGS) entry which is preliminary data.</text>
</comment>
<dbReference type="EMBL" id="BSNS01000020">
    <property type="protein sequence ID" value="GLQ56478.1"/>
    <property type="molecule type" value="Genomic_DNA"/>
</dbReference>
<comment type="similarity">
    <text evidence="2">Belongs to the binding-protein-dependent transport system permease family. HisMQ subfamily.</text>
</comment>
<evidence type="ECO:0000256" key="7">
    <source>
        <dbReference type="ARBA" id="ARBA00022989"/>
    </source>
</evidence>
<organism evidence="11 12">
    <name type="scientific">Devosia nitrariae</name>
    <dbReference type="NCBI Taxonomy" id="2071872"/>
    <lineage>
        <taxon>Bacteria</taxon>
        <taxon>Pseudomonadati</taxon>
        <taxon>Pseudomonadota</taxon>
        <taxon>Alphaproteobacteria</taxon>
        <taxon>Hyphomicrobiales</taxon>
        <taxon>Devosiaceae</taxon>
        <taxon>Devosia</taxon>
    </lineage>
</organism>
<evidence type="ECO:0000313" key="12">
    <source>
        <dbReference type="Proteomes" id="UP001156691"/>
    </source>
</evidence>
<dbReference type="RefSeq" id="WP_379995802.1">
    <property type="nucleotide sequence ID" value="NZ_BSNS01000020.1"/>
</dbReference>
<evidence type="ECO:0000256" key="8">
    <source>
        <dbReference type="ARBA" id="ARBA00023136"/>
    </source>
</evidence>
<accession>A0ABQ5W9B8</accession>
<gene>
    <name evidence="11" type="ORF">GCM10010862_37370</name>
</gene>
<evidence type="ECO:0000256" key="4">
    <source>
        <dbReference type="ARBA" id="ARBA00022475"/>
    </source>
</evidence>
<proteinExistence type="inferred from homology"/>
<protein>
    <submittedName>
        <fullName evidence="11">Ectoine/hydroxyectoine ABC transporter permease subunit EhuC</fullName>
    </submittedName>
</protein>
<keyword evidence="4" id="KW-1003">Cell membrane</keyword>
<evidence type="ECO:0000256" key="5">
    <source>
        <dbReference type="ARBA" id="ARBA00022692"/>
    </source>
</evidence>
<dbReference type="Proteomes" id="UP001156691">
    <property type="component" value="Unassembled WGS sequence"/>
</dbReference>
<feature type="domain" description="ABC transmembrane type-1" evidence="10">
    <location>
        <begin position="37"/>
        <end position="225"/>
    </location>
</feature>
<keyword evidence="6" id="KW-0029">Amino-acid transport</keyword>
<dbReference type="CDD" id="cd06261">
    <property type="entry name" value="TM_PBP2"/>
    <property type="match status" value="1"/>
</dbReference>
<evidence type="ECO:0000259" key="10">
    <source>
        <dbReference type="PROSITE" id="PS50928"/>
    </source>
</evidence>
<evidence type="ECO:0000256" key="3">
    <source>
        <dbReference type="ARBA" id="ARBA00022448"/>
    </source>
</evidence>
<dbReference type="NCBIfam" id="TIGR03004">
    <property type="entry name" value="ectoine_ehuC"/>
    <property type="match status" value="1"/>
</dbReference>
<evidence type="ECO:0000256" key="9">
    <source>
        <dbReference type="RuleBase" id="RU363032"/>
    </source>
</evidence>
<feature type="transmembrane region" description="Helical" evidence="9">
    <location>
        <begin position="73"/>
        <end position="94"/>
    </location>
</feature>
<dbReference type="InterPro" id="IPR035906">
    <property type="entry name" value="MetI-like_sf"/>
</dbReference>
<name>A0ABQ5W9B8_9HYPH</name>
<reference evidence="12" key="1">
    <citation type="journal article" date="2019" name="Int. J. Syst. Evol. Microbiol.">
        <title>The Global Catalogue of Microorganisms (GCM) 10K type strain sequencing project: providing services to taxonomists for standard genome sequencing and annotation.</title>
        <authorList>
            <consortium name="The Broad Institute Genomics Platform"/>
            <consortium name="The Broad Institute Genome Sequencing Center for Infectious Disease"/>
            <person name="Wu L."/>
            <person name="Ma J."/>
        </authorList>
    </citation>
    <scope>NUCLEOTIDE SEQUENCE [LARGE SCALE GENOMIC DNA]</scope>
    <source>
        <strain evidence="12">NBRC 112416</strain>
    </source>
</reference>
<dbReference type="PROSITE" id="PS50928">
    <property type="entry name" value="ABC_TM1"/>
    <property type="match status" value="1"/>
</dbReference>
<dbReference type="Pfam" id="PF00528">
    <property type="entry name" value="BPD_transp_1"/>
    <property type="match status" value="1"/>
</dbReference>
<comment type="subcellular location">
    <subcellularLocation>
        <location evidence="1">Cell inner membrane</location>
        <topology evidence="1">Multi-pass membrane protein</topology>
    </subcellularLocation>
    <subcellularLocation>
        <location evidence="9">Cell membrane</location>
        <topology evidence="9">Multi-pass membrane protein</topology>
    </subcellularLocation>
</comment>
<sequence>MAQRLLLVSTIMAFLAGLAIASFAGFREFLPGLLQGALITVEITVAGAVLALVCAVIAALAKLYGPAPVRWLAITYIELFRGTSALVQLFWMFFVLPHFGVRLEPLLVAILALGLNIGAYGAEVVRGAIIAVPRGQWEATIALNMSRAAALRRVILPQAFVAMIPPWGNLLIELLKSTSLVSLITIADLTFRAQQMNQTTFRTVEIFIIVLLLYLAISMIITVGMRALEAKAAGAVARGRAH</sequence>
<keyword evidence="7 9" id="KW-1133">Transmembrane helix</keyword>
<dbReference type="Gene3D" id="1.10.3720.10">
    <property type="entry name" value="MetI-like"/>
    <property type="match status" value="1"/>
</dbReference>
<evidence type="ECO:0000313" key="11">
    <source>
        <dbReference type="EMBL" id="GLQ56478.1"/>
    </source>
</evidence>
<dbReference type="InterPro" id="IPR043429">
    <property type="entry name" value="ArtM/GltK/GlnP/TcyL/YhdX-like"/>
</dbReference>
<evidence type="ECO:0000256" key="6">
    <source>
        <dbReference type="ARBA" id="ARBA00022970"/>
    </source>
</evidence>
<dbReference type="PANTHER" id="PTHR30614:SF0">
    <property type="entry name" value="L-CYSTINE TRANSPORT SYSTEM PERMEASE PROTEIN TCYL"/>
    <property type="match status" value="1"/>
</dbReference>
<evidence type="ECO:0000256" key="1">
    <source>
        <dbReference type="ARBA" id="ARBA00004429"/>
    </source>
</evidence>
<keyword evidence="8 9" id="KW-0472">Membrane</keyword>
<evidence type="ECO:0000256" key="2">
    <source>
        <dbReference type="ARBA" id="ARBA00010072"/>
    </source>
</evidence>
<dbReference type="InterPro" id="IPR014342">
    <property type="entry name" value="Ectoine_EhuC"/>
</dbReference>
<feature type="transmembrane region" description="Helical" evidence="9">
    <location>
        <begin position="203"/>
        <end position="225"/>
    </location>
</feature>
<keyword evidence="3 9" id="KW-0813">Transport</keyword>
<dbReference type="InterPro" id="IPR000515">
    <property type="entry name" value="MetI-like"/>
</dbReference>
<dbReference type="InterPro" id="IPR010065">
    <property type="entry name" value="AA_ABC_transptr_permease_3TM"/>
</dbReference>